<comment type="catalytic activity">
    <reaction evidence="10 11">
        <text>(sulfur carrier)-H + L-cysteine = (sulfur carrier)-SH + L-alanine</text>
        <dbReference type="Rhea" id="RHEA:43892"/>
        <dbReference type="Rhea" id="RHEA-COMP:14737"/>
        <dbReference type="Rhea" id="RHEA-COMP:14739"/>
        <dbReference type="ChEBI" id="CHEBI:29917"/>
        <dbReference type="ChEBI" id="CHEBI:35235"/>
        <dbReference type="ChEBI" id="CHEBI:57972"/>
        <dbReference type="ChEBI" id="CHEBI:64428"/>
        <dbReference type="EC" id="2.8.1.7"/>
    </reaction>
</comment>
<dbReference type="InterPro" id="IPR015422">
    <property type="entry name" value="PyrdxlP-dep_Trfase_small"/>
</dbReference>
<keyword evidence="4 11" id="KW-0808">Transferase</keyword>
<dbReference type="RefSeq" id="WP_013625116.1">
    <property type="nucleotide sequence ID" value="NC_015172.1"/>
</dbReference>
<dbReference type="HOGENOM" id="CLU_003433_0_0_9"/>
<dbReference type="STRING" id="645991.Sgly_1952"/>
<dbReference type="GO" id="GO:0051537">
    <property type="term" value="F:2 iron, 2 sulfur cluster binding"/>
    <property type="evidence" value="ECO:0007669"/>
    <property type="project" value="UniProtKB-UniRule"/>
</dbReference>
<keyword evidence="5 11" id="KW-0001">2Fe-2S</keyword>
<dbReference type="InterPro" id="IPR016454">
    <property type="entry name" value="Cysteine_dSase"/>
</dbReference>
<dbReference type="NCBIfam" id="NF002806">
    <property type="entry name" value="PRK02948.1"/>
    <property type="match status" value="1"/>
</dbReference>
<evidence type="ECO:0000256" key="5">
    <source>
        <dbReference type="ARBA" id="ARBA00022714"/>
    </source>
</evidence>
<feature type="binding site" evidence="11">
    <location>
        <position position="179"/>
    </location>
    <ligand>
        <name>pyridoxal 5'-phosphate</name>
        <dbReference type="ChEBI" id="CHEBI:597326"/>
    </ligand>
</feature>
<feature type="binding site" description="via persulfide group" evidence="11">
    <location>
        <position position="326"/>
    </location>
    <ligand>
        <name>[2Fe-2S] cluster</name>
        <dbReference type="ChEBI" id="CHEBI:190135"/>
        <note>ligand shared with IscU</note>
    </ligand>
</feature>
<comment type="subunit">
    <text evidence="11">Homodimer. Forms a heterotetramer with IscU, interacts with other sulfur acceptors.</text>
</comment>
<reference evidence="15" key="2">
    <citation type="submission" date="2011-02" db="EMBL/GenBank/DDBJ databases">
        <title>The complete genome of Syntrophobotulus glycolicus DSM 8271.</title>
        <authorList>
            <person name="Lucas S."/>
            <person name="Copeland A."/>
            <person name="Lapidus A."/>
            <person name="Bruce D."/>
            <person name="Goodwin L."/>
            <person name="Pitluck S."/>
            <person name="Kyrpides N."/>
            <person name="Mavromatis K."/>
            <person name="Pagani I."/>
            <person name="Ivanova N."/>
            <person name="Mikhailova N."/>
            <person name="Chertkov O."/>
            <person name="Held B."/>
            <person name="Detter J.C."/>
            <person name="Tapia R."/>
            <person name="Han C."/>
            <person name="Land M."/>
            <person name="Hauser L."/>
            <person name="Markowitz V."/>
            <person name="Cheng J.-F."/>
            <person name="Hugenholtz P."/>
            <person name="Woyke T."/>
            <person name="Wu D."/>
            <person name="Spring S."/>
            <person name="Schroeder M."/>
            <person name="Brambilla E."/>
            <person name="Klenk H.-P."/>
            <person name="Eisen J.A."/>
        </authorList>
    </citation>
    <scope>NUCLEOTIDE SEQUENCE [LARGE SCALE GENOMIC DNA]</scope>
    <source>
        <strain evidence="15">DSM 8271 / FlGlyR</strain>
    </source>
</reference>
<dbReference type="InterPro" id="IPR015421">
    <property type="entry name" value="PyrdxlP-dep_Trfase_major"/>
</dbReference>
<dbReference type="PIRSF" id="PIRSF005572">
    <property type="entry name" value="NifS"/>
    <property type="match status" value="1"/>
</dbReference>
<name>F0T0V9_SYNGF</name>
<feature type="binding site" evidence="11">
    <location>
        <position position="237"/>
    </location>
    <ligand>
        <name>pyridoxal 5'-phosphate</name>
        <dbReference type="ChEBI" id="CHEBI:597326"/>
    </ligand>
</feature>
<dbReference type="NCBIfam" id="TIGR03402">
    <property type="entry name" value="FeS_nifS"/>
    <property type="match status" value="1"/>
</dbReference>
<dbReference type="Gene3D" id="3.90.1150.10">
    <property type="entry name" value="Aspartate Aminotransferase, domain 1"/>
    <property type="match status" value="1"/>
</dbReference>
<dbReference type="GO" id="GO:0046872">
    <property type="term" value="F:metal ion binding"/>
    <property type="evidence" value="ECO:0007669"/>
    <property type="project" value="UniProtKB-KW"/>
</dbReference>
<proteinExistence type="inferred from homology"/>
<feature type="binding site" evidence="11">
    <location>
        <position position="151"/>
    </location>
    <ligand>
        <name>pyridoxal 5'-phosphate</name>
        <dbReference type="ChEBI" id="CHEBI:597326"/>
    </ligand>
</feature>
<comment type="similarity">
    <text evidence="2 11">Belongs to the class-V pyridoxal-phosphate-dependent aminotransferase family. NifS/IscS subfamily.</text>
</comment>
<dbReference type="Pfam" id="PF00266">
    <property type="entry name" value="Aminotran_5"/>
    <property type="match status" value="1"/>
</dbReference>
<evidence type="ECO:0000256" key="3">
    <source>
        <dbReference type="ARBA" id="ARBA00022490"/>
    </source>
</evidence>
<dbReference type="eggNOG" id="COG1104">
    <property type="taxonomic scope" value="Bacteria"/>
</dbReference>
<organism evidence="14 15">
    <name type="scientific">Syntrophobotulus glycolicus (strain DSM 8271 / FlGlyR)</name>
    <dbReference type="NCBI Taxonomy" id="645991"/>
    <lineage>
        <taxon>Bacteria</taxon>
        <taxon>Bacillati</taxon>
        <taxon>Bacillota</taxon>
        <taxon>Clostridia</taxon>
        <taxon>Eubacteriales</taxon>
        <taxon>Desulfitobacteriaceae</taxon>
        <taxon>Syntrophobotulus</taxon>
    </lineage>
</organism>
<evidence type="ECO:0000256" key="2">
    <source>
        <dbReference type="ARBA" id="ARBA00006490"/>
    </source>
</evidence>
<dbReference type="EC" id="2.8.1.7" evidence="11"/>
<evidence type="ECO:0000256" key="11">
    <source>
        <dbReference type="HAMAP-Rule" id="MF_00331"/>
    </source>
</evidence>
<dbReference type="AlphaFoldDB" id="F0T0V9"/>
<dbReference type="Proteomes" id="UP000007488">
    <property type="component" value="Chromosome"/>
</dbReference>
<dbReference type="InterPro" id="IPR020578">
    <property type="entry name" value="Aminotrans_V_PyrdxlP_BS"/>
</dbReference>
<dbReference type="InterPro" id="IPR017772">
    <property type="entry name" value="Cys_deSase_NifS_bac/arc"/>
</dbReference>
<dbReference type="UniPathway" id="UPA00266"/>
<dbReference type="GO" id="GO:0044571">
    <property type="term" value="P:[2Fe-2S] cluster assembly"/>
    <property type="evidence" value="ECO:0007669"/>
    <property type="project" value="UniProtKB-UniRule"/>
</dbReference>
<dbReference type="Gene3D" id="3.40.640.10">
    <property type="entry name" value="Type I PLP-dependent aspartate aminotransferase-like (Major domain)"/>
    <property type="match status" value="1"/>
</dbReference>
<dbReference type="PANTHER" id="PTHR11601">
    <property type="entry name" value="CYSTEINE DESULFURYLASE FAMILY MEMBER"/>
    <property type="match status" value="1"/>
</dbReference>
<feature type="binding site" evidence="11">
    <location>
        <begin position="199"/>
        <end position="201"/>
    </location>
    <ligand>
        <name>pyridoxal 5'-phosphate</name>
        <dbReference type="ChEBI" id="CHEBI:597326"/>
    </ligand>
</feature>
<accession>F0T0V9</accession>
<dbReference type="InterPro" id="IPR000192">
    <property type="entry name" value="Aminotrans_V_dom"/>
</dbReference>
<evidence type="ECO:0000256" key="10">
    <source>
        <dbReference type="ARBA" id="ARBA00050776"/>
    </source>
</evidence>
<evidence type="ECO:0000256" key="7">
    <source>
        <dbReference type="ARBA" id="ARBA00022898"/>
    </source>
</evidence>
<comment type="subcellular location">
    <subcellularLocation>
        <location evidence="11">Cytoplasm</location>
    </subcellularLocation>
</comment>
<dbReference type="InterPro" id="IPR015424">
    <property type="entry name" value="PyrdxlP-dep_Trfase"/>
</dbReference>
<evidence type="ECO:0000313" key="15">
    <source>
        <dbReference type="Proteomes" id="UP000007488"/>
    </source>
</evidence>
<dbReference type="FunFam" id="3.40.640.10:FF:000003">
    <property type="entry name" value="Cysteine desulfurase IscS"/>
    <property type="match status" value="1"/>
</dbReference>
<reference evidence="14 15" key="1">
    <citation type="journal article" date="2011" name="Stand. Genomic Sci.">
        <title>Complete genome sequence of Syntrophobotulus glycolicus type strain (FlGlyR).</title>
        <authorList>
            <person name="Han C."/>
            <person name="Mwirichia R."/>
            <person name="Chertkov O."/>
            <person name="Held B."/>
            <person name="Lapidus A."/>
            <person name="Nolan M."/>
            <person name="Lucas S."/>
            <person name="Hammon N."/>
            <person name="Deshpande S."/>
            <person name="Cheng J.F."/>
            <person name="Tapia R."/>
            <person name="Goodwin L."/>
            <person name="Pitluck S."/>
            <person name="Huntemann M."/>
            <person name="Liolios K."/>
            <person name="Ivanova N."/>
            <person name="Pagani I."/>
            <person name="Mavromatis K."/>
            <person name="Ovchinikova G."/>
            <person name="Pati A."/>
            <person name="Chen A."/>
            <person name="Palaniappan K."/>
            <person name="Land M."/>
            <person name="Hauser L."/>
            <person name="Brambilla E.M."/>
            <person name="Rohde M."/>
            <person name="Spring S."/>
            <person name="Sikorski J."/>
            <person name="Goker M."/>
            <person name="Woyke T."/>
            <person name="Bristow J."/>
            <person name="Eisen J.A."/>
            <person name="Markowitz V."/>
            <person name="Hugenholtz P."/>
            <person name="Kyrpides N.C."/>
            <person name="Klenk H.P."/>
            <person name="Detter J.C."/>
        </authorList>
    </citation>
    <scope>NUCLEOTIDE SEQUENCE [LARGE SCALE GENOMIC DNA]</scope>
    <source>
        <strain evidence="15">DSM 8271 / FlGlyR</strain>
    </source>
</reference>
<dbReference type="Gene3D" id="1.10.260.50">
    <property type="match status" value="1"/>
</dbReference>
<evidence type="ECO:0000256" key="9">
    <source>
        <dbReference type="ARBA" id="ARBA00023014"/>
    </source>
</evidence>
<dbReference type="GO" id="GO:0030170">
    <property type="term" value="F:pyridoxal phosphate binding"/>
    <property type="evidence" value="ECO:0007669"/>
    <property type="project" value="UniProtKB-UniRule"/>
</dbReference>
<comment type="function">
    <text evidence="11">Master enzyme that delivers sulfur to a number of partners involved in Fe-S cluster assembly, tRNA modification or cofactor biosynthesis. Catalyzes the removal of elemental sulfur atoms from cysteine to produce alanine. Functions as a sulfur delivery protein for Fe-S cluster synthesis onto IscU, an Fe-S scaffold assembly protein, as well as other S acceptor proteins.</text>
</comment>
<evidence type="ECO:0000256" key="1">
    <source>
        <dbReference type="ARBA" id="ARBA00001933"/>
    </source>
</evidence>
<evidence type="ECO:0000256" key="4">
    <source>
        <dbReference type="ARBA" id="ARBA00022679"/>
    </source>
</evidence>
<keyword evidence="8 11" id="KW-0408">Iron</keyword>
<protein>
    <recommendedName>
        <fullName evidence="11">Cysteine desulfurase IscS</fullName>
        <ecNumber evidence="11">2.8.1.7</ecNumber>
    </recommendedName>
</protein>
<comment type="cofactor">
    <cofactor evidence="1 11 12">
        <name>pyridoxal 5'-phosphate</name>
        <dbReference type="ChEBI" id="CHEBI:597326"/>
    </cofactor>
</comment>
<comment type="pathway">
    <text evidence="11">Cofactor biosynthesis; iron-sulfur cluster biosynthesis.</text>
</comment>
<evidence type="ECO:0000259" key="13">
    <source>
        <dbReference type="Pfam" id="PF00266"/>
    </source>
</evidence>
<dbReference type="GO" id="GO:0031071">
    <property type="term" value="F:cysteine desulfurase activity"/>
    <property type="evidence" value="ECO:0007669"/>
    <property type="project" value="UniProtKB-UniRule"/>
</dbReference>
<gene>
    <name evidence="11" type="primary">iscS</name>
    <name evidence="14" type="ordered locus">Sgly_1952</name>
</gene>
<evidence type="ECO:0000256" key="12">
    <source>
        <dbReference type="RuleBase" id="RU004504"/>
    </source>
</evidence>
<dbReference type="KEGG" id="sgy:Sgly_1952"/>
<keyword evidence="7 11" id="KW-0663">Pyridoxal phosphate</keyword>
<dbReference type="InterPro" id="IPR010240">
    <property type="entry name" value="Cys_deSase_IscS"/>
</dbReference>
<feature type="binding site" evidence="11">
    <location>
        <begin position="71"/>
        <end position="72"/>
    </location>
    <ligand>
        <name>pyridoxal 5'-phosphate</name>
        <dbReference type="ChEBI" id="CHEBI:597326"/>
    </ligand>
</feature>
<feature type="active site" description="Cysteine persulfide intermediate" evidence="11">
    <location>
        <position position="326"/>
    </location>
</feature>
<feature type="modified residue" description="N6-(pyridoxal phosphate)lysine" evidence="11">
    <location>
        <position position="202"/>
    </location>
</feature>
<feature type="domain" description="Aminotransferase class V" evidence="13">
    <location>
        <begin position="4"/>
        <end position="367"/>
    </location>
</feature>
<dbReference type="SUPFAM" id="SSF53383">
    <property type="entry name" value="PLP-dependent transferases"/>
    <property type="match status" value="1"/>
</dbReference>
<sequence>MNRIYLDHSATTPTDPEVAELMMKYYVEYYGNPSSVHSFGREVRKGIEEARNQVAALVGADFKEIIFTSGGTEADNLAIQGAAKTRSNKGRHIITSAVEHHAVLDTCEHLAKNGFELTIIPVDSEGFVSVEAVSEAIRPDTILISIMHANNEVGTIQPISEIGQIAREKDILFHVDAVQSLGKVPINVKEMNIDLLTISSHKIYGPKGVGALYIRKGIRISPLVLGGGQERKIRSGTENAPGIVGFGKACELAGLRMKEEHDRMVYLRDKLLAGITSTIPDVKVNGPIGERRLPHNVNVSIFFVEGESLLLSLDMLGIAASSGSACTSGSLDPSHVLLAMGLSHEIAHGSLRFSLGRQNTEEEIDYLIAELPKIVNRLRQMSPLFNQAN</sequence>
<dbReference type="GO" id="GO:0006520">
    <property type="term" value="P:amino acid metabolic process"/>
    <property type="evidence" value="ECO:0007669"/>
    <property type="project" value="InterPro"/>
</dbReference>
<dbReference type="HAMAP" id="MF_00331">
    <property type="entry name" value="Cys_desulf_IscS"/>
    <property type="match status" value="1"/>
</dbReference>
<keyword evidence="3 11" id="KW-0963">Cytoplasm</keyword>
<dbReference type="EMBL" id="CP002547">
    <property type="protein sequence ID" value="ADY56248.1"/>
    <property type="molecule type" value="Genomic_DNA"/>
</dbReference>
<dbReference type="GO" id="GO:1990221">
    <property type="term" value="C:L-cysteine desulfurase complex"/>
    <property type="evidence" value="ECO:0007669"/>
    <property type="project" value="UniProtKB-ARBA"/>
</dbReference>
<dbReference type="OrthoDB" id="9808002at2"/>
<dbReference type="PROSITE" id="PS00595">
    <property type="entry name" value="AA_TRANSFER_CLASS_5"/>
    <property type="match status" value="1"/>
</dbReference>
<keyword evidence="15" id="KW-1185">Reference proteome</keyword>
<keyword evidence="6 11" id="KW-0479">Metal-binding</keyword>
<evidence type="ECO:0000313" key="14">
    <source>
        <dbReference type="EMBL" id="ADY56248.1"/>
    </source>
</evidence>
<dbReference type="PANTHER" id="PTHR11601:SF34">
    <property type="entry name" value="CYSTEINE DESULFURASE"/>
    <property type="match status" value="1"/>
</dbReference>
<evidence type="ECO:0000256" key="6">
    <source>
        <dbReference type="ARBA" id="ARBA00022723"/>
    </source>
</evidence>
<keyword evidence="9 11" id="KW-0411">Iron-sulfur</keyword>
<evidence type="ECO:0000256" key="8">
    <source>
        <dbReference type="ARBA" id="ARBA00023004"/>
    </source>
</evidence>